<feature type="compositionally biased region" description="Polar residues" evidence="1">
    <location>
        <begin position="73"/>
        <end position="90"/>
    </location>
</feature>
<dbReference type="HOGENOM" id="CLU_2065275_0_0_1"/>
<proteinExistence type="predicted"/>
<dbReference type="Gramene" id="OGLUM12G03450.1">
    <property type="protein sequence ID" value="OGLUM12G03450.1"/>
    <property type="gene ID" value="OGLUM12G03450"/>
</dbReference>
<organism evidence="2">
    <name type="scientific">Oryza glumipatula</name>
    <dbReference type="NCBI Taxonomy" id="40148"/>
    <lineage>
        <taxon>Eukaryota</taxon>
        <taxon>Viridiplantae</taxon>
        <taxon>Streptophyta</taxon>
        <taxon>Embryophyta</taxon>
        <taxon>Tracheophyta</taxon>
        <taxon>Spermatophyta</taxon>
        <taxon>Magnoliopsida</taxon>
        <taxon>Liliopsida</taxon>
        <taxon>Poales</taxon>
        <taxon>Poaceae</taxon>
        <taxon>BOP clade</taxon>
        <taxon>Oryzoideae</taxon>
        <taxon>Oryzeae</taxon>
        <taxon>Oryzinae</taxon>
        <taxon>Oryza</taxon>
    </lineage>
</organism>
<accession>A0A0E0BNX5</accession>
<reference evidence="2" key="2">
    <citation type="submission" date="2018-05" db="EMBL/GenBank/DDBJ databases">
        <title>OgluRS3 (Oryza glumaepatula Reference Sequence Version 3).</title>
        <authorList>
            <person name="Zhang J."/>
            <person name="Kudrna D."/>
            <person name="Lee S."/>
            <person name="Talag J."/>
            <person name="Welchert J."/>
            <person name="Wing R.A."/>
        </authorList>
    </citation>
    <scope>NUCLEOTIDE SEQUENCE [LARGE SCALE GENOMIC DNA]</scope>
</reference>
<reference evidence="2" key="1">
    <citation type="submission" date="2015-04" db="UniProtKB">
        <authorList>
            <consortium name="EnsemblPlants"/>
        </authorList>
    </citation>
    <scope>IDENTIFICATION</scope>
</reference>
<evidence type="ECO:0000256" key="1">
    <source>
        <dbReference type="SAM" id="MobiDB-lite"/>
    </source>
</evidence>
<feature type="compositionally biased region" description="Basic residues" evidence="1">
    <location>
        <begin position="131"/>
        <end position="144"/>
    </location>
</feature>
<evidence type="ECO:0000313" key="2">
    <source>
        <dbReference type="EnsemblPlants" id="OGLUM12G03450.1"/>
    </source>
</evidence>
<name>A0A0E0BNX5_9ORYZ</name>
<dbReference type="AlphaFoldDB" id="A0A0E0BNX5"/>
<keyword evidence="3" id="KW-1185">Reference proteome</keyword>
<feature type="region of interest" description="Disordered" evidence="1">
    <location>
        <begin position="71"/>
        <end position="144"/>
    </location>
</feature>
<protein>
    <submittedName>
        <fullName evidence="2">Uncharacterized protein</fullName>
    </submittedName>
</protein>
<evidence type="ECO:0000313" key="3">
    <source>
        <dbReference type="Proteomes" id="UP000026961"/>
    </source>
</evidence>
<sequence>MASNNGCATQFTTLSKHATKDHSASMWRRRSSATLPFPNSNGEKSFGNGGVPAPLSPHELVVLWKLCPHAGSTPPSASSDRQMAHSTSAHPPTIGTPNAAPTAPDLSVLASSSDAGLGGCGCTHSPESRQRARQRMRHRAAAWR</sequence>
<dbReference type="EnsemblPlants" id="OGLUM12G03450.1">
    <property type="protein sequence ID" value="OGLUM12G03450.1"/>
    <property type="gene ID" value="OGLUM12G03450"/>
</dbReference>
<feature type="region of interest" description="Disordered" evidence="1">
    <location>
        <begin position="17"/>
        <end position="51"/>
    </location>
</feature>
<feature type="compositionally biased region" description="Polar residues" evidence="1">
    <location>
        <begin position="32"/>
        <end position="43"/>
    </location>
</feature>
<dbReference type="Proteomes" id="UP000026961">
    <property type="component" value="Chromosome 12"/>
</dbReference>